<accession>A0A1Q9GD22</accession>
<evidence type="ECO:0000313" key="5">
    <source>
        <dbReference type="EMBL" id="OLQ72305.1"/>
    </source>
</evidence>
<name>A0A1Q9GD22_9GAMM</name>
<feature type="transmembrane region" description="Helical" evidence="4">
    <location>
        <begin position="140"/>
        <end position="162"/>
    </location>
</feature>
<dbReference type="InterPro" id="IPR001457">
    <property type="entry name" value="NADH_UbQ/plastoQ_OxRdtase_su6"/>
</dbReference>
<organism evidence="5 6">
    <name type="scientific">Photobacterium proteolyticum</name>
    <dbReference type="NCBI Taxonomy" id="1903952"/>
    <lineage>
        <taxon>Bacteria</taxon>
        <taxon>Pseudomonadati</taxon>
        <taxon>Pseudomonadota</taxon>
        <taxon>Gammaproteobacteria</taxon>
        <taxon>Vibrionales</taxon>
        <taxon>Vibrionaceae</taxon>
        <taxon>Photobacterium</taxon>
    </lineage>
</organism>
<gene>
    <name evidence="5" type="ORF">BIT28_24890</name>
</gene>
<feature type="transmembrane region" description="Helical" evidence="4">
    <location>
        <begin position="53"/>
        <end position="73"/>
    </location>
</feature>
<comment type="similarity">
    <text evidence="1 4">Belongs to the complex I subunit 6 family.</text>
</comment>
<keyword evidence="6" id="KW-1185">Reference proteome</keyword>
<comment type="catalytic activity">
    <reaction evidence="4">
        <text>a quinone + NADH + 5 H(+)(in) = a quinol + NAD(+) + 4 H(+)(out)</text>
        <dbReference type="Rhea" id="RHEA:57888"/>
        <dbReference type="ChEBI" id="CHEBI:15378"/>
        <dbReference type="ChEBI" id="CHEBI:24646"/>
        <dbReference type="ChEBI" id="CHEBI:57540"/>
        <dbReference type="ChEBI" id="CHEBI:57945"/>
        <dbReference type="ChEBI" id="CHEBI:132124"/>
    </reaction>
</comment>
<dbReference type="OrthoDB" id="9790848at2"/>
<evidence type="ECO:0000256" key="3">
    <source>
        <dbReference type="ARBA" id="ARBA00025811"/>
    </source>
</evidence>
<dbReference type="PANTHER" id="PTHR33269">
    <property type="entry name" value="NADH-UBIQUINONE OXIDOREDUCTASE CHAIN 6"/>
    <property type="match status" value="1"/>
</dbReference>
<evidence type="ECO:0000256" key="1">
    <source>
        <dbReference type="ARBA" id="ARBA00005698"/>
    </source>
</evidence>
<comment type="subcellular location">
    <subcellularLocation>
        <location evidence="4">Cell membrane</location>
        <topology evidence="4">Multi-pass membrane protein</topology>
    </subcellularLocation>
</comment>
<keyword evidence="4" id="KW-0472">Membrane</keyword>
<feature type="transmembrane region" description="Helical" evidence="4">
    <location>
        <begin position="30"/>
        <end position="47"/>
    </location>
</feature>
<evidence type="ECO:0000256" key="4">
    <source>
        <dbReference type="RuleBase" id="RU004429"/>
    </source>
</evidence>
<feature type="transmembrane region" description="Helical" evidence="4">
    <location>
        <begin position="85"/>
        <end position="108"/>
    </location>
</feature>
<feature type="transmembrane region" description="Helical" evidence="4">
    <location>
        <begin position="6"/>
        <end position="23"/>
    </location>
</feature>
<evidence type="ECO:0000256" key="2">
    <source>
        <dbReference type="ARBA" id="ARBA00019907"/>
    </source>
</evidence>
<sequence length="167" mass="18444">METLFFLLFASLTVIFAVLVVVAKNPVHAALSLMACFVQIAALYILLRAPFIAAIQIFVYVGTIMVLFVFVMMMLDIRKATSEPYLPASLWMLILFPVLLGALLIIGLNLGDNFDPISQTEQIQLENTTAELGLALFNDFLLPFEVVSVILLVALVGAILLAQKRKR</sequence>
<dbReference type="GO" id="GO:0005886">
    <property type="term" value="C:plasma membrane"/>
    <property type="evidence" value="ECO:0007669"/>
    <property type="project" value="UniProtKB-SubCell"/>
</dbReference>
<dbReference type="Proteomes" id="UP000186905">
    <property type="component" value="Unassembled WGS sequence"/>
</dbReference>
<dbReference type="EMBL" id="MJIL01000092">
    <property type="protein sequence ID" value="OLQ72305.1"/>
    <property type="molecule type" value="Genomic_DNA"/>
</dbReference>
<keyword evidence="4" id="KW-0874">Quinone</keyword>
<dbReference type="Pfam" id="PF00499">
    <property type="entry name" value="Oxidored_q3"/>
    <property type="match status" value="1"/>
</dbReference>
<keyword evidence="4" id="KW-0812">Transmembrane</keyword>
<dbReference type="AlphaFoldDB" id="A0A1Q9GD22"/>
<dbReference type="GO" id="GO:0048038">
    <property type="term" value="F:quinone binding"/>
    <property type="evidence" value="ECO:0007669"/>
    <property type="project" value="UniProtKB-UniRule"/>
</dbReference>
<keyword evidence="4" id="KW-1133">Transmembrane helix</keyword>
<dbReference type="GO" id="GO:0008137">
    <property type="term" value="F:NADH dehydrogenase (ubiquinone) activity"/>
    <property type="evidence" value="ECO:0007669"/>
    <property type="project" value="UniProtKB-UniRule"/>
</dbReference>
<proteinExistence type="inferred from homology"/>
<comment type="caution">
    <text evidence="5">The sequence shown here is derived from an EMBL/GenBank/DDBJ whole genome shotgun (WGS) entry which is preliminary data.</text>
</comment>
<dbReference type="STRING" id="1903952.BIT28_24890"/>
<reference evidence="5 6" key="1">
    <citation type="submission" date="2016-09" db="EMBL/GenBank/DDBJ databases">
        <title>Photobacterium proteolyticum sp. nov. a protease producing bacterium isolated from ocean sediments of Laizhou Bay.</title>
        <authorList>
            <person name="Li Y."/>
        </authorList>
    </citation>
    <scope>NUCLEOTIDE SEQUENCE [LARGE SCALE GENOMIC DNA]</scope>
    <source>
        <strain evidence="5 6">13-12</strain>
    </source>
</reference>
<dbReference type="InterPro" id="IPR042106">
    <property type="entry name" value="Nuo/plastoQ_OxRdtase_6_NuoJ"/>
</dbReference>
<protein>
    <recommendedName>
        <fullName evidence="2 4">NADH-quinone oxidoreductase subunit J</fullName>
        <ecNumber evidence="4">7.1.1.-</ecNumber>
    </recommendedName>
</protein>
<comment type="subunit">
    <text evidence="3">Composed of 13 different subunits. Subunits NuoA, H, J, K, L, M, N constitute the membrane sector of the complex.</text>
</comment>
<keyword evidence="4" id="KW-0520">NAD</keyword>
<dbReference type="Gene3D" id="1.20.120.1200">
    <property type="entry name" value="NADH-ubiquinone/plastoquinone oxidoreductase chain 6, subunit NuoJ"/>
    <property type="match status" value="1"/>
</dbReference>
<keyword evidence="4" id="KW-1003">Cell membrane</keyword>
<evidence type="ECO:0000313" key="6">
    <source>
        <dbReference type="Proteomes" id="UP000186905"/>
    </source>
</evidence>
<dbReference type="PANTHER" id="PTHR33269:SF17">
    <property type="entry name" value="NADH-UBIQUINONE OXIDOREDUCTASE CHAIN 6"/>
    <property type="match status" value="1"/>
</dbReference>
<dbReference type="EC" id="7.1.1.-" evidence="4"/>
<comment type="function">
    <text evidence="4">NDH-1 shuttles electrons from NADH, via FMN and iron-sulfur (Fe-S) centers, to quinones in the respiratory chain. Couples the redox reaction to proton translocation (for every two electrons transferred, four hydrogen ions are translocated across the cytoplasmic membrane), and thus conserves the redox energy in a proton gradient.</text>
</comment>